<sequence>MENNFENTENENTAENKMEQSFENTVENTIENTSEDVNFQTRLNLAPLQESINQVRTEIAKVIVGQSKMIDQLLVAVLSNGHVLLEGVPGVAKTITAKLLSRTLSLDFSRIQFTPDLMPSDIIGTSVFDLSKSTFEFKKGPVFSNFVLIDEINRAPAKTQAALFEVMEERQITADGTTYKLDLPFLVIATQNPIEQEGTYRLPEAQLDRFLFKINIEYPNLAEEIAILQKENELQNNDKLATIAKVIEKSHILEFQGLVKQILIEPHLVEYIAKIVLNTRENPFLYLGASPRASIAILNAAKGFAALKNRDFVTPEDIKEAAIPVLQHRVVVTPEREMEGVTSTVIIKQIIDSVEIPR</sequence>
<dbReference type="Gene3D" id="1.10.8.80">
    <property type="entry name" value="Magnesium chelatase subunit I, C-Terminal domain"/>
    <property type="match status" value="1"/>
</dbReference>
<evidence type="ECO:0000313" key="5">
    <source>
        <dbReference type="Proteomes" id="UP000817854"/>
    </source>
</evidence>
<dbReference type="InterPro" id="IPR027417">
    <property type="entry name" value="P-loop_NTPase"/>
</dbReference>
<dbReference type="PANTHER" id="PTHR42759">
    <property type="entry name" value="MOXR FAMILY PROTEIN"/>
    <property type="match status" value="1"/>
</dbReference>
<protein>
    <submittedName>
        <fullName evidence="4">MoxR family ATPase</fullName>
    </submittedName>
</protein>
<dbReference type="Pfam" id="PF17863">
    <property type="entry name" value="AAA_lid_2"/>
    <property type="match status" value="1"/>
</dbReference>
<reference evidence="4" key="1">
    <citation type="submission" date="2019-05" db="EMBL/GenBank/DDBJ databases">
        <authorList>
            <person name="Lianzixin W."/>
        </authorList>
    </citation>
    <scope>NUCLEOTIDE SEQUENCE</scope>
    <source>
        <strain evidence="4">EC11</strain>
    </source>
</reference>
<dbReference type="InterPro" id="IPR041628">
    <property type="entry name" value="ChlI/MoxR_AAA_lid"/>
</dbReference>
<comment type="caution">
    <text evidence="4">The sequence shown here is derived from an EMBL/GenBank/DDBJ whole genome shotgun (WGS) entry which is preliminary data.</text>
</comment>
<keyword evidence="5" id="KW-1185">Reference proteome</keyword>
<dbReference type="Gene3D" id="3.40.50.300">
    <property type="entry name" value="P-loop containing nucleotide triphosphate hydrolases"/>
    <property type="match status" value="1"/>
</dbReference>
<organism evidence="4 5">
    <name type="scientific">Flavobacterium jejuense</name>
    <dbReference type="NCBI Taxonomy" id="1544455"/>
    <lineage>
        <taxon>Bacteria</taxon>
        <taxon>Pseudomonadati</taxon>
        <taxon>Bacteroidota</taxon>
        <taxon>Flavobacteriia</taxon>
        <taxon>Flavobacteriales</taxon>
        <taxon>Flavobacteriaceae</taxon>
        <taxon>Flavobacterium</taxon>
    </lineage>
</organism>
<feature type="domain" description="ChlI/MoxR AAA lid" evidence="3">
    <location>
        <begin position="278"/>
        <end position="348"/>
    </location>
</feature>
<evidence type="ECO:0000313" key="4">
    <source>
        <dbReference type="EMBL" id="NHN27585.1"/>
    </source>
</evidence>
<name>A0ABX0J0X0_9FLAO</name>
<dbReference type="InterPro" id="IPR011703">
    <property type="entry name" value="ATPase_AAA-3"/>
</dbReference>
<gene>
    <name evidence="4" type="ORF">FIA58_018040</name>
</gene>
<feature type="compositionally biased region" description="Low complexity" evidence="1">
    <location>
        <begin position="1"/>
        <end position="13"/>
    </location>
</feature>
<evidence type="ECO:0000259" key="3">
    <source>
        <dbReference type="Pfam" id="PF17863"/>
    </source>
</evidence>
<reference evidence="4" key="2">
    <citation type="submission" date="2020-02" db="EMBL/GenBank/DDBJ databases">
        <title>Flavobacterium profundi sp. nov., isolated from a deep-sea seamount.</title>
        <authorList>
            <person name="Zhang D.-C."/>
        </authorList>
    </citation>
    <scope>NUCLEOTIDE SEQUENCE</scope>
    <source>
        <strain evidence="4">EC11</strain>
    </source>
</reference>
<dbReference type="Pfam" id="PF07726">
    <property type="entry name" value="AAA_3"/>
    <property type="match status" value="1"/>
</dbReference>
<feature type="region of interest" description="Disordered" evidence="1">
    <location>
        <begin position="1"/>
        <end position="21"/>
    </location>
</feature>
<dbReference type="Proteomes" id="UP000817854">
    <property type="component" value="Unassembled WGS sequence"/>
</dbReference>
<evidence type="ECO:0000256" key="1">
    <source>
        <dbReference type="SAM" id="MobiDB-lite"/>
    </source>
</evidence>
<accession>A0ABX0J0X0</accession>
<dbReference type="PANTHER" id="PTHR42759:SF1">
    <property type="entry name" value="MAGNESIUM-CHELATASE SUBUNIT CHLD"/>
    <property type="match status" value="1"/>
</dbReference>
<dbReference type="InterPro" id="IPR050764">
    <property type="entry name" value="CbbQ/NirQ/NorQ/GpvN"/>
</dbReference>
<dbReference type="EMBL" id="VEVQ02000015">
    <property type="protein sequence ID" value="NHN27585.1"/>
    <property type="molecule type" value="Genomic_DNA"/>
</dbReference>
<dbReference type="PIRSF" id="PIRSF002849">
    <property type="entry name" value="AAA_ATPase_chaperone_MoxR_prd"/>
    <property type="match status" value="1"/>
</dbReference>
<evidence type="ECO:0000259" key="2">
    <source>
        <dbReference type="Pfam" id="PF07726"/>
    </source>
</evidence>
<feature type="domain" description="ATPase AAA-3" evidence="2">
    <location>
        <begin position="82"/>
        <end position="212"/>
    </location>
</feature>
<dbReference type="SUPFAM" id="SSF52540">
    <property type="entry name" value="P-loop containing nucleoside triphosphate hydrolases"/>
    <property type="match status" value="1"/>
</dbReference>
<proteinExistence type="predicted"/>